<evidence type="ECO:0000313" key="1">
    <source>
        <dbReference type="EMBL" id="OSC98133.1"/>
    </source>
</evidence>
<dbReference type="AlphaFoldDB" id="A0A1Y2IBQ7"/>
<accession>A0A1Y2IBQ7</accession>
<sequence>MSIAAASAVAARSPLAGVHLLARQAAGFDPSEIPPQCQTQCATISNALTSSTCTTQVSCLCSSSTNNGLYDCLECALSLDPDQSVLSEGQANYDSYVEACQQAGVTIEDKSLTIPSGASTVTQVSITDVANSATLTGGVSTTPSATGNAAAVTDSAVSQTGSAEDPLKTAARNGAGVGAGVSGAGIVGAAAAIMAALSL</sequence>
<dbReference type="Proteomes" id="UP000193067">
    <property type="component" value="Unassembled WGS sequence"/>
</dbReference>
<reference evidence="1 2" key="1">
    <citation type="journal article" date="2015" name="Biotechnol. Biofuels">
        <title>Enhanced degradation of softwood versus hardwood by the white-rot fungus Pycnoporus coccineus.</title>
        <authorList>
            <person name="Couturier M."/>
            <person name="Navarro D."/>
            <person name="Chevret D."/>
            <person name="Henrissat B."/>
            <person name="Piumi F."/>
            <person name="Ruiz-Duenas F.J."/>
            <person name="Martinez A.T."/>
            <person name="Grigoriev I.V."/>
            <person name="Riley R."/>
            <person name="Lipzen A."/>
            <person name="Berrin J.G."/>
            <person name="Master E.R."/>
            <person name="Rosso M.N."/>
        </authorList>
    </citation>
    <scope>NUCLEOTIDE SEQUENCE [LARGE SCALE GENOMIC DNA]</scope>
    <source>
        <strain evidence="1 2">BRFM310</strain>
    </source>
</reference>
<keyword evidence="2" id="KW-1185">Reference proteome</keyword>
<name>A0A1Y2IBQ7_TRAC3</name>
<evidence type="ECO:0000313" key="2">
    <source>
        <dbReference type="Proteomes" id="UP000193067"/>
    </source>
</evidence>
<dbReference type="EMBL" id="KZ084142">
    <property type="protein sequence ID" value="OSC98133.1"/>
    <property type="molecule type" value="Genomic_DNA"/>
</dbReference>
<proteinExistence type="predicted"/>
<protein>
    <submittedName>
        <fullName evidence="1">Uncharacterized protein</fullName>
    </submittedName>
</protein>
<gene>
    <name evidence="1" type="ORF">PYCCODRAFT_1439628</name>
</gene>
<dbReference type="OrthoDB" id="2753410at2759"/>
<organism evidence="1 2">
    <name type="scientific">Trametes coccinea (strain BRFM310)</name>
    <name type="common">Pycnoporus coccineus</name>
    <dbReference type="NCBI Taxonomy" id="1353009"/>
    <lineage>
        <taxon>Eukaryota</taxon>
        <taxon>Fungi</taxon>
        <taxon>Dikarya</taxon>
        <taxon>Basidiomycota</taxon>
        <taxon>Agaricomycotina</taxon>
        <taxon>Agaricomycetes</taxon>
        <taxon>Polyporales</taxon>
        <taxon>Polyporaceae</taxon>
        <taxon>Trametes</taxon>
    </lineage>
</organism>